<dbReference type="SUPFAM" id="SSF103473">
    <property type="entry name" value="MFS general substrate transporter"/>
    <property type="match status" value="1"/>
</dbReference>
<feature type="transmembrane region" description="Helical" evidence="7">
    <location>
        <begin position="281"/>
        <end position="300"/>
    </location>
</feature>
<keyword evidence="9" id="KW-1185">Reference proteome</keyword>
<feature type="transmembrane region" description="Helical" evidence="7">
    <location>
        <begin position="312"/>
        <end position="329"/>
    </location>
</feature>
<feature type="transmembrane region" description="Helical" evidence="7">
    <location>
        <begin position="409"/>
        <end position="427"/>
    </location>
</feature>
<dbReference type="PANTHER" id="PTHR23513">
    <property type="entry name" value="INTEGRAL MEMBRANE EFFLUX PROTEIN-RELATED"/>
    <property type="match status" value="1"/>
</dbReference>
<feature type="transmembrane region" description="Helical" evidence="7">
    <location>
        <begin position="335"/>
        <end position="356"/>
    </location>
</feature>
<evidence type="ECO:0000256" key="1">
    <source>
        <dbReference type="ARBA" id="ARBA00004651"/>
    </source>
</evidence>
<evidence type="ECO:0000313" key="8">
    <source>
        <dbReference type="EMBL" id="EEI61792.1"/>
    </source>
</evidence>
<evidence type="ECO:0000256" key="6">
    <source>
        <dbReference type="SAM" id="MobiDB-lite"/>
    </source>
</evidence>
<sequence length="464" mass="51634">MFVKIKRSTFLDAWLVIANNVIESFNGVMVLLLIVLWLTLDFLPKTRLDPPATISLYLALVGLVVLAVFARSGQVADKFAPHKVAELSQYLNIASMVLFAAILAFASPRYPLLVLAIMAMLQLMFTNRDILFDSAVMVIISSRVPEERQSEFFTWNFRANLVVPLTAPIVGTWLFEHNKYLAIGVCTLLSLASAALLSWTRRKWVPRDTFNEKPDISLRAYIREFSRKLDKKEKDFRGFKAFKHLNFAGIILFIMAAEALGNRSREAYDVFFVTETFHQPATSFGLISVFMFIGTVLGTSLKSVIASRWKQWWWPVAFYVVFALSFLSRGLAPNVLLFLLAGGVNGFAAGFSGGIFEVAWVSNTTKEHLGAVSAAKSAYFTIVSTGGYLIWAVFAWWGNSVSPTFMADYGYRIACVIGGGFILIAAVSSIRLYRHVDWTGTAEPMSTVTTPETNAEATESTDCI</sequence>
<feature type="transmembrane region" description="Helical" evidence="7">
    <location>
        <begin position="90"/>
        <end position="106"/>
    </location>
</feature>
<keyword evidence="4 7" id="KW-1133">Transmembrane helix</keyword>
<keyword evidence="3 7" id="KW-0812">Transmembrane</keyword>
<evidence type="ECO:0000256" key="4">
    <source>
        <dbReference type="ARBA" id="ARBA00022989"/>
    </source>
</evidence>
<evidence type="ECO:0000313" key="9">
    <source>
        <dbReference type="Proteomes" id="UP000006237"/>
    </source>
</evidence>
<evidence type="ECO:0000256" key="2">
    <source>
        <dbReference type="ARBA" id="ARBA00022475"/>
    </source>
</evidence>
<organism evidence="8 9">
    <name type="scientific">Corynebacterium glucuronolyticum ATCC 51866</name>
    <dbReference type="NCBI Taxonomy" id="548478"/>
    <lineage>
        <taxon>Bacteria</taxon>
        <taxon>Bacillati</taxon>
        <taxon>Actinomycetota</taxon>
        <taxon>Actinomycetes</taxon>
        <taxon>Mycobacteriales</taxon>
        <taxon>Corynebacteriaceae</taxon>
        <taxon>Corynebacterium</taxon>
    </lineage>
</organism>
<dbReference type="Gene3D" id="1.20.1250.20">
    <property type="entry name" value="MFS general substrate transporter like domains"/>
    <property type="match status" value="1"/>
</dbReference>
<accession>A0ABP2DP86</accession>
<feature type="transmembrane region" description="Helical" evidence="7">
    <location>
        <begin position="180"/>
        <end position="199"/>
    </location>
</feature>
<dbReference type="EMBL" id="ACHF01000130">
    <property type="protein sequence ID" value="EEI61792.1"/>
    <property type="molecule type" value="Genomic_DNA"/>
</dbReference>
<dbReference type="InterPro" id="IPR036259">
    <property type="entry name" value="MFS_trans_sf"/>
</dbReference>
<feature type="transmembrane region" description="Helical" evidence="7">
    <location>
        <begin position="21"/>
        <end position="40"/>
    </location>
</feature>
<keyword evidence="5 7" id="KW-0472">Membrane</keyword>
<feature type="transmembrane region" description="Helical" evidence="7">
    <location>
        <begin position="52"/>
        <end position="70"/>
    </location>
</feature>
<gene>
    <name evidence="8" type="ORF">HMPREF0293_2722</name>
</gene>
<comment type="subcellular location">
    <subcellularLocation>
        <location evidence="1">Cell membrane</location>
        <topology evidence="1">Multi-pass membrane protein</topology>
    </subcellularLocation>
</comment>
<comment type="caution">
    <text evidence="8">The sequence shown here is derived from an EMBL/GenBank/DDBJ whole genome shotgun (WGS) entry which is preliminary data.</text>
</comment>
<name>A0ABP2DP86_9CORY</name>
<reference evidence="8 9" key="1">
    <citation type="submission" date="2009-01" db="EMBL/GenBank/DDBJ databases">
        <authorList>
            <person name="Qin X."/>
            <person name="Bachman B."/>
            <person name="Battles P."/>
            <person name="Bell A."/>
            <person name="Bess C."/>
            <person name="Bickham C."/>
            <person name="Chaboub L."/>
            <person name="Chen D."/>
            <person name="Coyle M."/>
            <person name="Deiros D.R."/>
            <person name="Dinh H."/>
            <person name="Forbes L."/>
            <person name="Fowler G."/>
            <person name="Francisco L."/>
            <person name="Fu Q."/>
            <person name="Gubbala S."/>
            <person name="Hale W."/>
            <person name="Han Y."/>
            <person name="Hemphill L."/>
            <person name="Highlander S.K."/>
            <person name="Hirani K."/>
            <person name="Hogues M."/>
            <person name="Jackson L."/>
            <person name="Jakkamsetti A."/>
            <person name="Javaid M."/>
            <person name="Jiang H."/>
            <person name="Korchina V."/>
            <person name="Kovar C."/>
            <person name="Lara F."/>
            <person name="Lee S."/>
            <person name="Mata R."/>
            <person name="Mathew T."/>
            <person name="Moen C."/>
            <person name="Morales K."/>
            <person name="Munidasa M."/>
            <person name="Nazareth L."/>
            <person name="Ngo R."/>
            <person name="Nguyen L."/>
            <person name="Okwuonu G."/>
            <person name="Ongeri F."/>
            <person name="Patil S."/>
            <person name="Petrosino J."/>
            <person name="Pham C."/>
            <person name="Pham P."/>
            <person name="Pu L.-L."/>
            <person name="Puazo M."/>
            <person name="Raj R."/>
            <person name="Reid J."/>
            <person name="Rouhana J."/>
            <person name="Saada N."/>
            <person name="Shang Y."/>
            <person name="Simmons D."/>
            <person name="Thornton R."/>
            <person name="Warren J."/>
            <person name="Weissenberger G."/>
            <person name="Zhang J."/>
            <person name="Zhang L."/>
            <person name="Zhou C."/>
            <person name="Zhu D."/>
            <person name="Muzny D."/>
            <person name="Worley K."/>
            <person name="Gibbs R."/>
        </authorList>
    </citation>
    <scope>NUCLEOTIDE SEQUENCE [LARGE SCALE GENOMIC DNA]</scope>
    <source>
        <strain evidence="8 9">ATCC 51866</strain>
    </source>
</reference>
<evidence type="ECO:0000256" key="5">
    <source>
        <dbReference type="ARBA" id="ARBA00023136"/>
    </source>
</evidence>
<dbReference type="PANTHER" id="PTHR23513:SF6">
    <property type="entry name" value="MAJOR FACILITATOR SUPERFAMILY ASSOCIATED DOMAIN-CONTAINING PROTEIN"/>
    <property type="match status" value="1"/>
</dbReference>
<proteinExistence type="predicted"/>
<dbReference type="Proteomes" id="UP000006237">
    <property type="component" value="Unassembled WGS sequence"/>
</dbReference>
<protein>
    <submittedName>
        <fullName evidence="8">Transporter, major facilitator family protein</fullName>
    </submittedName>
</protein>
<feature type="transmembrane region" description="Helical" evidence="7">
    <location>
        <begin position="241"/>
        <end position="261"/>
    </location>
</feature>
<evidence type="ECO:0000256" key="3">
    <source>
        <dbReference type="ARBA" id="ARBA00022692"/>
    </source>
</evidence>
<feature type="transmembrane region" description="Helical" evidence="7">
    <location>
        <begin position="377"/>
        <end position="397"/>
    </location>
</feature>
<keyword evidence="2" id="KW-1003">Cell membrane</keyword>
<feature type="region of interest" description="Disordered" evidence="6">
    <location>
        <begin position="444"/>
        <end position="464"/>
    </location>
</feature>
<evidence type="ECO:0000256" key="7">
    <source>
        <dbReference type="SAM" id="Phobius"/>
    </source>
</evidence>